<dbReference type="AlphaFoldDB" id="A0A9J6D1A2"/>
<reference evidence="2" key="1">
    <citation type="journal article" date="2020" name="Cell">
        <title>Large-Scale Comparative Analyses of Tick Genomes Elucidate Their Genetic Diversity and Vector Capacities.</title>
        <authorList>
            <consortium name="Tick Genome and Microbiome Consortium (TIGMIC)"/>
            <person name="Jia N."/>
            <person name="Wang J."/>
            <person name="Shi W."/>
            <person name="Du L."/>
            <person name="Sun Y."/>
            <person name="Zhan W."/>
            <person name="Jiang J.F."/>
            <person name="Wang Q."/>
            <person name="Zhang B."/>
            <person name="Ji P."/>
            <person name="Bell-Sakyi L."/>
            <person name="Cui X.M."/>
            <person name="Yuan T.T."/>
            <person name="Jiang B.G."/>
            <person name="Yang W.F."/>
            <person name="Lam T.T."/>
            <person name="Chang Q.C."/>
            <person name="Ding S.J."/>
            <person name="Wang X.J."/>
            <person name="Zhu J.G."/>
            <person name="Ruan X.D."/>
            <person name="Zhao L."/>
            <person name="Wei J.T."/>
            <person name="Ye R.Z."/>
            <person name="Que T.C."/>
            <person name="Du C.H."/>
            <person name="Zhou Y.H."/>
            <person name="Cheng J.X."/>
            <person name="Dai P.F."/>
            <person name="Guo W.B."/>
            <person name="Han X.H."/>
            <person name="Huang E.J."/>
            <person name="Li L.F."/>
            <person name="Wei W."/>
            <person name="Gao Y.C."/>
            <person name="Liu J.Z."/>
            <person name="Shao H.Z."/>
            <person name="Wang X."/>
            <person name="Wang C.C."/>
            <person name="Yang T.C."/>
            <person name="Huo Q.B."/>
            <person name="Li W."/>
            <person name="Chen H.Y."/>
            <person name="Chen S.E."/>
            <person name="Zhou L.G."/>
            <person name="Ni X.B."/>
            <person name="Tian J.H."/>
            <person name="Sheng Y."/>
            <person name="Liu T."/>
            <person name="Pan Y.S."/>
            <person name="Xia L.Y."/>
            <person name="Li J."/>
            <person name="Zhao F."/>
            <person name="Cao W.C."/>
        </authorList>
    </citation>
    <scope>NUCLEOTIDE SEQUENCE</scope>
    <source>
        <strain evidence="2">Rmic-2018</strain>
    </source>
</reference>
<name>A0A9J6D1A2_RHIMP</name>
<dbReference type="Proteomes" id="UP000821866">
    <property type="component" value="Unassembled WGS sequence"/>
</dbReference>
<proteinExistence type="predicted"/>
<comment type="caution">
    <text evidence="2">The sequence shown here is derived from an EMBL/GenBank/DDBJ whole genome shotgun (WGS) entry which is preliminary data.</text>
</comment>
<keyword evidence="3" id="KW-1185">Reference proteome</keyword>
<protein>
    <submittedName>
        <fullName evidence="2">Uncharacterized protein</fullName>
    </submittedName>
</protein>
<evidence type="ECO:0000313" key="2">
    <source>
        <dbReference type="EMBL" id="KAH7977143.1"/>
    </source>
</evidence>
<organism evidence="2 3">
    <name type="scientific">Rhipicephalus microplus</name>
    <name type="common">Cattle tick</name>
    <name type="synonym">Boophilus microplus</name>
    <dbReference type="NCBI Taxonomy" id="6941"/>
    <lineage>
        <taxon>Eukaryota</taxon>
        <taxon>Metazoa</taxon>
        <taxon>Ecdysozoa</taxon>
        <taxon>Arthropoda</taxon>
        <taxon>Chelicerata</taxon>
        <taxon>Arachnida</taxon>
        <taxon>Acari</taxon>
        <taxon>Parasitiformes</taxon>
        <taxon>Ixodida</taxon>
        <taxon>Ixodoidea</taxon>
        <taxon>Ixodidae</taxon>
        <taxon>Rhipicephalinae</taxon>
        <taxon>Rhipicephalus</taxon>
        <taxon>Boophilus</taxon>
    </lineage>
</organism>
<accession>A0A9J6D1A2</accession>
<evidence type="ECO:0000256" key="1">
    <source>
        <dbReference type="SAM" id="MobiDB-lite"/>
    </source>
</evidence>
<dbReference type="EMBL" id="JABSTU010002751">
    <property type="protein sequence ID" value="KAH7977143.1"/>
    <property type="molecule type" value="Genomic_DNA"/>
</dbReference>
<evidence type="ECO:0000313" key="3">
    <source>
        <dbReference type="Proteomes" id="UP000821866"/>
    </source>
</evidence>
<feature type="region of interest" description="Disordered" evidence="1">
    <location>
        <begin position="1"/>
        <end position="27"/>
    </location>
</feature>
<reference evidence="2" key="2">
    <citation type="submission" date="2021-09" db="EMBL/GenBank/DDBJ databases">
        <authorList>
            <person name="Jia N."/>
            <person name="Wang J."/>
            <person name="Shi W."/>
            <person name="Du L."/>
            <person name="Sun Y."/>
            <person name="Zhan W."/>
            <person name="Jiang J."/>
            <person name="Wang Q."/>
            <person name="Zhang B."/>
            <person name="Ji P."/>
            <person name="Sakyi L.B."/>
            <person name="Cui X."/>
            <person name="Yuan T."/>
            <person name="Jiang B."/>
            <person name="Yang W."/>
            <person name="Lam T.T.-Y."/>
            <person name="Chang Q."/>
            <person name="Ding S."/>
            <person name="Wang X."/>
            <person name="Zhu J."/>
            <person name="Ruan X."/>
            <person name="Zhao L."/>
            <person name="Wei J."/>
            <person name="Que T."/>
            <person name="Du C."/>
            <person name="Cheng J."/>
            <person name="Dai P."/>
            <person name="Han X."/>
            <person name="Huang E."/>
            <person name="Gao Y."/>
            <person name="Liu J."/>
            <person name="Shao H."/>
            <person name="Ye R."/>
            <person name="Li L."/>
            <person name="Wei W."/>
            <person name="Wang X."/>
            <person name="Wang C."/>
            <person name="Huo Q."/>
            <person name="Li W."/>
            <person name="Guo W."/>
            <person name="Chen H."/>
            <person name="Chen S."/>
            <person name="Zhou L."/>
            <person name="Zhou L."/>
            <person name="Ni X."/>
            <person name="Tian J."/>
            <person name="Zhou Y."/>
            <person name="Sheng Y."/>
            <person name="Liu T."/>
            <person name="Pan Y."/>
            <person name="Xia L."/>
            <person name="Li J."/>
            <person name="Zhao F."/>
            <person name="Cao W."/>
        </authorList>
    </citation>
    <scope>NUCLEOTIDE SEQUENCE</scope>
    <source>
        <strain evidence="2">Rmic-2018</strain>
        <tissue evidence="2">Larvae</tissue>
    </source>
</reference>
<sequence>MWSESERLWPTPQIKQPAPHGKGSVCNGRKQTRYPLLGGFRSVCPAFQSEKAGRKSLELDGSLTFLINFLRRARPPIQGLSEEIARTLHLIESGIALALVSGSMQSGPNRGAGSPTINFKARAPSGFACRLSPGEVSAFVRVASLPIRCRRCGDYVGHPRHAAAKRERWQRSAAAVADVVDAVGPSRLTKAAAASTRGLGVFPKSPRAIQDLPWAAKWGHRLKGSNLVAVVEPDADRWRGRVLEEQDECSPELDAKFQAHLF</sequence>
<gene>
    <name evidence="2" type="ORF">HPB51_026997</name>
</gene>